<name>A0A7M7L6E4_VARDE</name>
<dbReference type="PROSITE" id="PS50174">
    <property type="entry name" value="G_PATCH"/>
    <property type="match status" value="1"/>
</dbReference>
<dbReference type="AlphaFoldDB" id="A0A7M7L6E4"/>
<dbReference type="InParanoid" id="A0A7M7L6E4"/>
<feature type="compositionally biased region" description="Low complexity" evidence="2">
    <location>
        <begin position="875"/>
        <end position="887"/>
    </location>
</feature>
<feature type="region of interest" description="Disordered" evidence="2">
    <location>
        <begin position="616"/>
        <end position="647"/>
    </location>
</feature>
<dbReference type="InterPro" id="IPR000467">
    <property type="entry name" value="G_patch_dom"/>
</dbReference>
<feature type="compositionally biased region" description="Basic residues" evidence="2">
    <location>
        <begin position="822"/>
        <end position="854"/>
    </location>
</feature>
<evidence type="ECO:0000313" key="5">
    <source>
        <dbReference type="Proteomes" id="UP000594260"/>
    </source>
</evidence>
<dbReference type="EnsemblMetazoa" id="XM_022815591">
    <property type="protein sequence ID" value="XP_022671326"/>
    <property type="gene ID" value="LOC111254594"/>
</dbReference>
<accession>A0A7M7L6E4</accession>
<dbReference type="KEGG" id="vde:111254594"/>
<evidence type="ECO:0000259" key="3">
    <source>
        <dbReference type="PROSITE" id="PS50174"/>
    </source>
</evidence>
<sequence length="917" mass="102018">MGDYTHYGTPLRELEDEEAPKRFQDDTVRDDRGRRRFHGAFTGGFSAGYFNSVGTKEGWTPQNFVSSRSKRANNTGGQHPEDFMDNEDFGEMGIAPQRVQLREGVRTQDGQDSIASSSGMYSQTAGVGSQRELLQAPLIRILTTDTESVGIQILRNMGWRPGRGLGPTVSLKATYGPQLPENVSETVEIGPEERADDIFQVLCAIGGGKNNVWGLGYSPTQRLNLFGERIDRERVTMSTATVEGRRVVMRGQAFGVGAFEEDDEDIYARDDMTQYDFEEVDHRTPIKGELSRRNESAMIGGVIDGFVIATVPEVGGSANQVYRDNVEIPPGWTPRTTMLAVAAKIMKNDLSNQLMGSSIEMSRDDKVALISDKIEGSVFNLISAEDKLRIEASKKAIDERNLALHSDKADSMEAARLVVPPAVQDEDIDDDNDTKTPFKDLQEEEQGSLSKVNIESLKPFASDPAKQKRFDLYIRFVELGHREMLPSIQLSTMSQSQAALEKKEFESALQLIRPRLGLSNRFEKKVMHPAEDGLLTGLQVSKDVAAIQSAISTSFQQQQSIRPLKDFGEATHGQVKWHPNALLCKRFNVPNPYMGDETITIPLTATSSRGEALASLAKSAEIDAQEPSTSTSVNTEKRKALPPKPISSAVLGSFSVKRFDDLIDEEEAKTPPPADLFKFIFSDDEDDDAENQNKDRENGNAAIGKKDTTTLMPSTSMHQSSSRNNSDETNDTSSKLATRDSALTKKNSGLFADLDLTLLNKRPPPKPIHPVVQPSHQTDDEELSLIPMGPKPPPVIRLERTTPINADSKRHHHHRSDSSRGEKRRKGVKKIKKEKKKKTKKKVSKKSKKFKKKSLASSKGTSRKRRRRERETDSSDQGSSSDGSNDSNTDESDSDEEVRLDEQFNERLREKLRKYKS</sequence>
<feature type="region of interest" description="Disordered" evidence="2">
    <location>
        <begin position="686"/>
        <end position="741"/>
    </location>
</feature>
<evidence type="ECO:0000256" key="1">
    <source>
        <dbReference type="ARBA" id="ARBA00008600"/>
    </source>
</evidence>
<dbReference type="GO" id="GO:0006397">
    <property type="term" value="P:mRNA processing"/>
    <property type="evidence" value="ECO:0007669"/>
    <property type="project" value="InterPro"/>
</dbReference>
<dbReference type="Pfam" id="PF01585">
    <property type="entry name" value="G-patch"/>
    <property type="match status" value="1"/>
</dbReference>
<evidence type="ECO:0000313" key="4">
    <source>
        <dbReference type="EnsemblMetazoa" id="XP_022671326"/>
    </source>
</evidence>
<dbReference type="InterPro" id="IPR011666">
    <property type="entry name" value="DUF1604"/>
</dbReference>
<dbReference type="OrthoDB" id="20507at2759"/>
<feature type="compositionally biased region" description="Basic and acidic residues" evidence="2">
    <location>
        <begin position="691"/>
        <end position="708"/>
    </location>
</feature>
<dbReference type="Pfam" id="PF26093">
    <property type="entry name" value="HTH_TGH"/>
    <property type="match status" value="1"/>
</dbReference>
<feature type="region of interest" description="Disordered" evidence="2">
    <location>
        <begin position="758"/>
        <end position="917"/>
    </location>
</feature>
<feature type="compositionally biased region" description="Acidic residues" evidence="2">
    <location>
        <begin position="888"/>
        <end position="899"/>
    </location>
</feature>
<feature type="compositionally biased region" description="Polar residues" evidence="2">
    <location>
        <begin position="709"/>
        <end position="724"/>
    </location>
</feature>
<dbReference type="Pfam" id="PF07713">
    <property type="entry name" value="DUF1604"/>
    <property type="match status" value="1"/>
</dbReference>
<evidence type="ECO:0000256" key="2">
    <source>
        <dbReference type="SAM" id="MobiDB-lite"/>
    </source>
</evidence>
<dbReference type="PANTHER" id="PTHR13384">
    <property type="entry name" value="G PATCH DOMAIN-CONTAINING PROTEIN 1"/>
    <property type="match status" value="1"/>
</dbReference>
<dbReference type="GO" id="GO:0005634">
    <property type="term" value="C:nucleus"/>
    <property type="evidence" value="ECO:0007669"/>
    <property type="project" value="TreeGrafter"/>
</dbReference>
<feature type="compositionally biased region" description="Basic and acidic residues" evidence="2">
    <location>
        <begin position="900"/>
        <end position="909"/>
    </location>
</feature>
<protein>
    <recommendedName>
        <fullName evidence="3">G-patch domain-containing protein</fullName>
    </recommendedName>
</protein>
<dbReference type="GeneID" id="111254594"/>
<dbReference type="OMA" id="DQQKPDT"/>
<reference evidence="4" key="1">
    <citation type="submission" date="2021-01" db="UniProtKB">
        <authorList>
            <consortium name="EnsemblMetazoa"/>
        </authorList>
    </citation>
    <scope>IDENTIFICATION</scope>
</reference>
<feature type="domain" description="G-patch" evidence="3">
    <location>
        <begin position="146"/>
        <end position="166"/>
    </location>
</feature>
<proteinExistence type="inferred from homology"/>
<keyword evidence="5" id="KW-1185">Reference proteome</keyword>
<dbReference type="FunCoup" id="A0A7M7L6E4">
    <property type="interactions" value="1793"/>
</dbReference>
<dbReference type="RefSeq" id="XP_022671326.1">
    <property type="nucleotide sequence ID" value="XM_022815591.1"/>
</dbReference>
<dbReference type="GO" id="GO:0003723">
    <property type="term" value="F:RNA binding"/>
    <property type="evidence" value="ECO:0007669"/>
    <property type="project" value="TreeGrafter"/>
</dbReference>
<comment type="similarity">
    <text evidence="1">Belongs to the GPATCH1 family.</text>
</comment>
<dbReference type="Proteomes" id="UP000594260">
    <property type="component" value="Unplaced"/>
</dbReference>
<feature type="region of interest" description="Disordered" evidence="2">
    <location>
        <begin position="421"/>
        <end position="447"/>
    </location>
</feature>
<dbReference type="PANTHER" id="PTHR13384:SF19">
    <property type="entry name" value="G PATCH DOMAIN-CONTAINING PROTEIN 1"/>
    <property type="match status" value="1"/>
</dbReference>
<organism evidence="4 5">
    <name type="scientific">Varroa destructor</name>
    <name type="common">Honeybee mite</name>
    <dbReference type="NCBI Taxonomy" id="109461"/>
    <lineage>
        <taxon>Eukaryota</taxon>
        <taxon>Metazoa</taxon>
        <taxon>Ecdysozoa</taxon>
        <taxon>Arthropoda</taxon>
        <taxon>Chelicerata</taxon>
        <taxon>Arachnida</taxon>
        <taxon>Acari</taxon>
        <taxon>Parasitiformes</taxon>
        <taxon>Mesostigmata</taxon>
        <taxon>Gamasina</taxon>
        <taxon>Dermanyssoidea</taxon>
        <taxon>Varroidae</taxon>
        <taxon>Varroa</taxon>
    </lineage>
</organism>